<comment type="caution">
    <text evidence="3">The sequence shown here is derived from an EMBL/GenBank/DDBJ whole genome shotgun (WGS) entry which is preliminary data.</text>
</comment>
<evidence type="ECO:0000256" key="1">
    <source>
        <dbReference type="ARBA" id="ARBA00022741"/>
    </source>
</evidence>
<dbReference type="InterPro" id="IPR023098">
    <property type="entry name" value="SerK/SbnI_C"/>
</dbReference>
<keyword evidence="1" id="KW-0547">Nucleotide-binding</keyword>
<evidence type="ECO:0000313" key="3">
    <source>
        <dbReference type="EMBL" id="NYS47369.1"/>
    </source>
</evidence>
<gene>
    <name evidence="3" type="ORF">HZY85_04045</name>
</gene>
<organism evidence="3 4">
    <name type="scientific">Gemelliphila palaticanis</name>
    <dbReference type="NCBI Taxonomy" id="81950"/>
    <lineage>
        <taxon>Bacteria</taxon>
        <taxon>Bacillati</taxon>
        <taxon>Bacillota</taxon>
        <taxon>Bacilli</taxon>
        <taxon>Bacillales</taxon>
        <taxon>Gemellaceae</taxon>
        <taxon>Gemelliphila</taxon>
    </lineage>
</organism>
<sequence>MNLTPIKESYVNISGNVYDSDYINLAIIDNNKINFGQNTLFLNEEEKIILNSQPIENNNNAVYIIKYMNSYGIIANLDIEEYNSNKIKCHELVLPDIVQGMLSNYHFYNAETAPVCVVHSKKINLKDILDKNNFVKKYIYQDVELYLYQDEKAKEIIDNYKNIEEMYVADGHHRLYSTSMLGRKKDVLCCFYALDEVEILPIHRVLNYISKKDFERAKNFISESFEVVENINTLSQGYVRLTKGEEILTIKLKDVEGDSFWNNDVYRLNTQIITTVFRIFDNSRIKYILGNDIEVYKKKLDNEDILFELSALEKEVFIELSGKNSILPPKTTCFTPKFPSFLIFKKYR</sequence>
<name>A0ABX2T1Q3_9BACL</name>
<evidence type="ECO:0000313" key="4">
    <source>
        <dbReference type="Proteomes" id="UP000531840"/>
    </source>
</evidence>
<accession>A0ABX2T1Q3</accession>
<dbReference type="Gene3D" id="3.30.1760.10">
    <property type="entry name" value="Conserved hypothetical protein from pyrococcus furiosus pfu- 392566-001, domain 2"/>
    <property type="match status" value="1"/>
</dbReference>
<dbReference type="InterPro" id="IPR008323">
    <property type="entry name" value="UCP033563"/>
</dbReference>
<dbReference type="RefSeq" id="WP_179941138.1">
    <property type="nucleotide sequence ID" value="NZ_JACBYF010000005.1"/>
</dbReference>
<reference evidence="3 4" key="1">
    <citation type="submission" date="2020-07" db="EMBL/GenBank/DDBJ databases">
        <title>MOT database genomes.</title>
        <authorList>
            <person name="Joseph S."/>
            <person name="Aduse-Opoku J."/>
            <person name="Hashim A."/>
            <person name="Wade W."/>
            <person name="Curtis M."/>
        </authorList>
    </citation>
    <scope>NUCLEOTIDE SEQUENCE [LARGE SCALE GENOMIC DNA]</scope>
    <source>
        <strain evidence="3 4">CIP 106318</strain>
    </source>
</reference>
<keyword evidence="4" id="KW-1185">Reference proteome</keyword>
<proteinExistence type="predicted"/>
<dbReference type="InterPro" id="IPR036086">
    <property type="entry name" value="ParB/Sulfiredoxin_sf"/>
</dbReference>
<dbReference type="PANTHER" id="PTHR36454">
    <property type="entry name" value="LMO2823 PROTEIN"/>
    <property type="match status" value="1"/>
</dbReference>
<keyword evidence="2" id="KW-0067">ATP-binding</keyword>
<dbReference type="EMBL" id="JACBYF010000005">
    <property type="protein sequence ID" value="NYS47369.1"/>
    <property type="molecule type" value="Genomic_DNA"/>
</dbReference>
<protein>
    <submittedName>
        <fullName evidence="3">DUF1015 family protein</fullName>
    </submittedName>
</protein>
<dbReference type="Gene3D" id="3.90.1530.10">
    <property type="entry name" value="Conserved hypothetical protein from pyrococcus furiosus pfu- 392566-001, ParB domain"/>
    <property type="match status" value="1"/>
</dbReference>
<dbReference type="Pfam" id="PF06245">
    <property type="entry name" value="DUF1015"/>
    <property type="match status" value="1"/>
</dbReference>
<dbReference type="SUPFAM" id="SSF110849">
    <property type="entry name" value="ParB/Sulfiredoxin"/>
    <property type="match status" value="1"/>
</dbReference>
<evidence type="ECO:0000256" key="2">
    <source>
        <dbReference type="ARBA" id="ARBA00022840"/>
    </source>
</evidence>
<dbReference type="PANTHER" id="PTHR36454:SF1">
    <property type="entry name" value="DUF1015 DOMAIN-CONTAINING PROTEIN"/>
    <property type="match status" value="1"/>
</dbReference>
<dbReference type="Proteomes" id="UP000531840">
    <property type="component" value="Unassembled WGS sequence"/>
</dbReference>